<reference evidence="1" key="1">
    <citation type="submission" date="2021-07" db="EMBL/GenBank/DDBJ databases">
        <authorList>
            <person name="Catto M.A."/>
            <person name="Jacobson A."/>
            <person name="Kennedy G."/>
            <person name="Labadie P."/>
            <person name="Hunt B.G."/>
            <person name="Srinivasan R."/>
        </authorList>
    </citation>
    <scope>NUCLEOTIDE SEQUENCE</scope>
    <source>
        <strain evidence="1">PL_HMW_Pooled</strain>
        <tissue evidence="1">Head</tissue>
    </source>
</reference>
<dbReference type="EMBL" id="JAHWGI010000135">
    <property type="protein sequence ID" value="KAK3909980.1"/>
    <property type="molecule type" value="Genomic_DNA"/>
</dbReference>
<dbReference type="Proteomes" id="UP001219518">
    <property type="component" value="Unassembled WGS sequence"/>
</dbReference>
<keyword evidence="2" id="KW-1185">Reference proteome</keyword>
<proteinExistence type="predicted"/>
<organism evidence="1 2">
    <name type="scientific">Frankliniella fusca</name>
    <dbReference type="NCBI Taxonomy" id="407009"/>
    <lineage>
        <taxon>Eukaryota</taxon>
        <taxon>Metazoa</taxon>
        <taxon>Ecdysozoa</taxon>
        <taxon>Arthropoda</taxon>
        <taxon>Hexapoda</taxon>
        <taxon>Insecta</taxon>
        <taxon>Pterygota</taxon>
        <taxon>Neoptera</taxon>
        <taxon>Paraneoptera</taxon>
        <taxon>Thysanoptera</taxon>
        <taxon>Terebrantia</taxon>
        <taxon>Thripoidea</taxon>
        <taxon>Thripidae</taxon>
        <taxon>Frankliniella</taxon>
    </lineage>
</organism>
<gene>
    <name evidence="1" type="ORF">KUF71_019989</name>
</gene>
<reference evidence="1" key="2">
    <citation type="journal article" date="2023" name="BMC Genomics">
        <title>Pest status, molecular evolution, and epigenetic factors derived from the genome assembly of Frankliniella fusca, a thysanopteran phytovirus vector.</title>
        <authorList>
            <person name="Catto M.A."/>
            <person name="Labadie P.E."/>
            <person name="Jacobson A.L."/>
            <person name="Kennedy G.G."/>
            <person name="Srinivasan R."/>
            <person name="Hunt B.G."/>
        </authorList>
    </citation>
    <scope>NUCLEOTIDE SEQUENCE</scope>
    <source>
        <strain evidence="1">PL_HMW_Pooled</strain>
    </source>
</reference>
<comment type="caution">
    <text evidence="1">The sequence shown here is derived from an EMBL/GenBank/DDBJ whole genome shotgun (WGS) entry which is preliminary data.</text>
</comment>
<evidence type="ECO:0000313" key="1">
    <source>
        <dbReference type="EMBL" id="KAK3909980.1"/>
    </source>
</evidence>
<evidence type="ECO:0000313" key="2">
    <source>
        <dbReference type="Proteomes" id="UP001219518"/>
    </source>
</evidence>
<accession>A0AAE1L897</accession>
<protein>
    <submittedName>
        <fullName evidence="1">Protein virilizer-like protein</fullName>
    </submittedName>
</protein>
<dbReference type="AlphaFoldDB" id="A0AAE1L897"/>
<dbReference type="PANTHER" id="PTHR33480:SF1">
    <property type="entry name" value="TYR RECOMBINASE DOMAIN-CONTAINING PROTEIN"/>
    <property type="match status" value="1"/>
</dbReference>
<sequence>MYSYLGRKKRNHRAIKDRLRELGRFLETVKKISPDINCLENLMHPSKYNIIIKAIKETSGFDEKSGVYETPSLALKLGQSLKKCILVYKSMCLDDPILLNNLPLIKLLQE</sequence>
<name>A0AAE1L897_9NEOP</name>
<dbReference type="PANTHER" id="PTHR33480">
    <property type="entry name" value="SET DOMAIN-CONTAINING PROTEIN-RELATED"/>
    <property type="match status" value="1"/>
</dbReference>